<dbReference type="RefSeq" id="WP_138156513.1">
    <property type="nucleotide sequence ID" value="NZ_CP039381.1"/>
</dbReference>
<proteinExistence type="predicted"/>
<dbReference type="SUPFAM" id="SSF52129">
    <property type="entry name" value="Caspase-like"/>
    <property type="match status" value="1"/>
</dbReference>
<evidence type="ECO:0000313" key="3">
    <source>
        <dbReference type="EMBL" id="QCT06437.1"/>
    </source>
</evidence>
<gene>
    <name evidence="3" type="ORF">E5Z56_03295</name>
</gene>
<protein>
    <recommendedName>
        <fullName evidence="5">EF-hand domain-containing protein</fullName>
    </recommendedName>
</protein>
<evidence type="ECO:0008006" key="5">
    <source>
        <dbReference type="Google" id="ProtNLM"/>
    </source>
</evidence>
<dbReference type="AlphaFoldDB" id="A0A4P8XUA9"/>
<dbReference type="GO" id="GO:0006508">
    <property type="term" value="P:proteolysis"/>
    <property type="evidence" value="ECO:0007669"/>
    <property type="project" value="InterPro"/>
</dbReference>
<keyword evidence="2" id="KW-1133">Transmembrane helix</keyword>
<keyword evidence="2" id="KW-0812">Transmembrane</keyword>
<organism evidence="3 4">
    <name type="scientific">Ruminococcus bovis</name>
    <dbReference type="NCBI Taxonomy" id="2564099"/>
    <lineage>
        <taxon>Bacteria</taxon>
        <taxon>Bacillati</taxon>
        <taxon>Bacillota</taxon>
        <taxon>Clostridia</taxon>
        <taxon>Eubacteriales</taxon>
        <taxon>Oscillospiraceae</taxon>
        <taxon>Ruminococcus</taxon>
    </lineage>
</organism>
<dbReference type="NCBIfam" id="TIGR02543">
    <property type="entry name" value="List_Bact_rpt"/>
    <property type="match status" value="1"/>
</dbReference>
<dbReference type="Pfam" id="PF09479">
    <property type="entry name" value="Flg_new"/>
    <property type="match status" value="1"/>
</dbReference>
<evidence type="ECO:0000313" key="4">
    <source>
        <dbReference type="Proteomes" id="UP000301475"/>
    </source>
</evidence>
<dbReference type="KEGG" id="ruj:E5Z56_03295"/>
<dbReference type="Gene3D" id="2.60.40.4270">
    <property type="entry name" value="Listeria-Bacteroides repeat domain"/>
    <property type="match status" value="1"/>
</dbReference>
<evidence type="ECO:0000256" key="2">
    <source>
        <dbReference type="SAM" id="Phobius"/>
    </source>
</evidence>
<name>A0A4P8XUA9_9FIRM</name>
<feature type="transmembrane region" description="Helical" evidence="2">
    <location>
        <begin position="7"/>
        <end position="25"/>
    </location>
</feature>
<dbReference type="OrthoDB" id="174569at2"/>
<dbReference type="InterPro" id="IPR018247">
    <property type="entry name" value="EF_Hand_1_Ca_BS"/>
</dbReference>
<dbReference type="InterPro" id="IPR029030">
    <property type="entry name" value="Caspase-like_dom_sf"/>
</dbReference>
<comment type="subcellular location">
    <subcellularLocation>
        <location evidence="1">Cell envelope</location>
    </subcellularLocation>
</comment>
<dbReference type="Proteomes" id="UP000301475">
    <property type="component" value="Chromosome"/>
</dbReference>
<evidence type="ECO:0000256" key="1">
    <source>
        <dbReference type="ARBA" id="ARBA00004196"/>
    </source>
</evidence>
<dbReference type="EMBL" id="CP039381">
    <property type="protein sequence ID" value="QCT06437.1"/>
    <property type="molecule type" value="Genomic_DNA"/>
</dbReference>
<dbReference type="InterPro" id="IPR013378">
    <property type="entry name" value="InlB-like_B-rpt"/>
</dbReference>
<dbReference type="InterPro" id="IPR001096">
    <property type="entry name" value="Peptidase_C13"/>
</dbReference>
<dbReference type="GO" id="GO:0008233">
    <property type="term" value="F:peptidase activity"/>
    <property type="evidence" value="ECO:0007669"/>
    <property type="project" value="InterPro"/>
</dbReference>
<sequence>MKKSRNIYIKVLSLFVGVMMMFSIIEINTISVKGKNSSYSIVFNANGGKGKMTKQTIAYNTFAYIKKCSFTKKGYTFLGWSKTKKGKISYKNRQKIRNICKAGSRLNLYAQWKKDSNRRAILLGETSTIEVPINDVKSMNGVMKNSIYHGLKMSSVVYYPNHKKKDIVAKIKSVFKYNKPNDVSYIYMTCHGDGYGNVYIGSDDTYFSVSGLRKLLDKYVNGKVVLIIDSCYSGRMIKDTMLNTTDNSDFADKFVNDFINYENTEIKGFTTNKYVVLCSSKANETSRGGDDVSLATRYWSMGAGWHPVQKKTCKLFADTDGNGRVTLKELYKYSYNNVKKQGQHVVVYPKNSSFVLFGRFN</sequence>
<dbReference type="Gene3D" id="3.40.50.1460">
    <property type="match status" value="1"/>
</dbReference>
<keyword evidence="2" id="KW-0472">Membrane</keyword>
<reference evidence="3 4" key="1">
    <citation type="submission" date="2019-04" db="EMBL/GenBank/DDBJ databases">
        <authorList>
            <person name="Embree M."/>
            <person name="Gaffney J.R."/>
        </authorList>
    </citation>
    <scope>NUCLEOTIDE SEQUENCE [LARGE SCALE GENOMIC DNA]</scope>
    <source>
        <strain evidence="3 4">JE7A12</strain>
    </source>
</reference>
<keyword evidence="4" id="KW-1185">Reference proteome</keyword>
<dbReference type="PROSITE" id="PS00018">
    <property type="entry name" value="EF_HAND_1"/>
    <property type="match status" value="1"/>
</dbReference>
<dbReference type="GO" id="GO:0030313">
    <property type="term" value="C:cell envelope"/>
    <property type="evidence" value="ECO:0007669"/>
    <property type="project" value="UniProtKB-SubCell"/>
</dbReference>
<dbReference type="InterPro" id="IPR042229">
    <property type="entry name" value="Listeria/Bacterioides_rpt_sf"/>
</dbReference>
<accession>A0A4P8XUA9</accession>
<dbReference type="Pfam" id="PF01650">
    <property type="entry name" value="Peptidase_C13"/>
    <property type="match status" value="1"/>
</dbReference>